<accession>A0AAD5AUJ2</accession>
<feature type="signal peptide" evidence="1">
    <location>
        <begin position="1"/>
        <end position="19"/>
    </location>
</feature>
<comment type="caution">
    <text evidence="3">The sequence shown here is derived from an EMBL/GenBank/DDBJ whole genome shotgun (WGS) entry which is preliminary data.</text>
</comment>
<dbReference type="Proteomes" id="UP001205998">
    <property type="component" value="Unassembled WGS sequence"/>
</dbReference>
<dbReference type="SUPFAM" id="SSF56436">
    <property type="entry name" value="C-type lectin-like"/>
    <property type="match status" value="2"/>
</dbReference>
<proteinExistence type="predicted"/>
<keyword evidence="3" id="KW-0675">Receptor</keyword>
<feature type="domain" description="C-type lectin" evidence="2">
    <location>
        <begin position="130"/>
        <end position="247"/>
    </location>
</feature>
<name>A0AAD5AUJ2_SILAS</name>
<evidence type="ECO:0000313" key="3">
    <source>
        <dbReference type="EMBL" id="KAI5621802.1"/>
    </source>
</evidence>
<dbReference type="PANTHER" id="PTHR45784:SF8">
    <property type="entry name" value="C-TYPE MANNOSE RECEPTOR 2-RELATED"/>
    <property type="match status" value="1"/>
</dbReference>
<dbReference type="SMART" id="SM00034">
    <property type="entry name" value="CLECT"/>
    <property type="match status" value="2"/>
</dbReference>
<reference evidence="3" key="1">
    <citation type="submission" date="2018-07" db="EMBL/GenBank/DDBJ databases">
        <title>Comparative genomics of catfishes provides insights into carnivory and benthic adaptation.</title>
        <authorList>
            <person name="Zhang Y."/>
            <person name="Wang D."/>
            <person name="Peng Z."/>
            <person name="Zheng S."/>
            <person name="Shao F."/>
            <person name="Tao W."/>
        </authorList>
    </citation>
    <scope>NUCLEOTIDE SEQUENCE</scope>
    <source>
        <strain evidence="3">Chongqing</strain>
    </source>
</reference>
<dbReference type="InterPro" id="IPR016186">
    <property type="entry name" value="C-type_lectin-like/link_sf"/>
</dbReference>
<dbReference type="CDD" id="cd00037">
    <property type="entry name" value="CLECT"/>
    <property type="match status" value="1"/>
</dbReference>
<dbReference type="EMBL" id="MU551628">
    <property type="protein sequence ID" value="KAI5621802.1"/>
    <property type="molecule type" value="Genomic_DNA"/>
</dbReference>
<keyword evidence="4" id="KW-1185">Reference proteome</keyword>
<dbReference type="InterPro" id="IPR016187">
    <property type="entry name" value="CTDL_fold"/>
</dbReference>
<feature type="chain" id="PRO_5041941078" evidence="1">
    <location>
        <begin position="20"/>
        <end position="249"/>
    </location>
</feature>
<dbReference type="Pfam" id="PF00059">
    <property type="entry name" value="Lectin_C"/>
    <property type="match status" value="2"/>
</dbReference>
<protein>
    <submittedName>
        <fullName evidence="3">C-type mannose receptor 2</fullName>
    </submittedName>
</protein>
<keyword evidence="1" id="KW-0732">Signal</keyword>
<dbReference type="InterPro" id="IPR001304">
    <property type="entry name" value="C-type_lectin-like"/>
</dbReference>
<evidence type="ECO:0000313" key="4">
    <source>
        <dbReference type="Proteomes" id="UP001205998"/>
    </source>
</evidence>
<evidence type="ECO:0000256" key="1">
    <source>
        <dbReference type="SAM" id="SignalP"/>
    </source>
</evidence>
<dbReference type="Gene3D" id="3.10.100.10">
    <property type="entry name" value="Mannose-Binding Protein A, subunit A"/>
    <property type="match status" value="2"/>
</dbReference>
<gene>
    <name evidence="3" type="ORF">C0J50_18559</name>
</gene>
<dbReference type="PANTHER" id="PTHR45784">
    <property type="entry name" value="C-TYPE LECTIN DOMAIN FAMILY 20 MEMBER A-RELATED"/>
    <property type="match status" value="1"/>
</dbReference>
<dbReference type="AlphaFoldDB" id="A0AAD5AUJ2"/>
<feature type="non-terminal residue" evidence="3">
    <location>
        <position position="249"/>
    </location>
</feature>
<organism evidence="3 4">
    <name type="scientific">Silurus asotus</name>
    <name type="common">Amur catfish</name>
    <name type="synonym">Parasilurus asotus</name>
    <dbReference type="NCBI Taxonomy" id="30991"/>
    <lineage>
        <taxon>Eukaryota</taxon>
        <taxon>Metazoa</taxon>
        <taxon>Chordata</taxon>
        <taxon>Craniata</taxon>
        <taxon>Vertebrata</taxon>
        <taxon>Euteleostomi</taxon>
        <taxon>Actinopterygii</taxon>
        <taxon>Neopterygii</taxon>
        <taxon>Teleostei</taxon>
        <taxon>Ostariophysi</taxon>
        <taxon>Siluriformes</taxon>
        <taxon>Siluridae</taxon>
        <taxon>Silurus</taxon>
    </lineage>
</organism>
<sequence length="249" mass="28970">MKTTFSFLLLAALIGASKCMLVRKYIYVGNFMSWTDAQTYCRTNYVDLLTINSQDEYVRFIQQANSFLLKRCWIGLYKKPDKLIFTNWSDGSLSGGLLKWDSPEPDYLDTEHCTHTISGKWYNSVCSTIREFFCYTWTYQVIVVPELKSWTEALEHCRKFYTDLISLTPDTAMVLAKKQNLNIQTPAFWTGLRFFDGSWLWVNKEPLGQWTTLPSCPARPFLCGARQTGADVWEISDCEKKMNFICYNK</sequence>
<feature type="domain" description="C-type lectin" evidence="2">
    <location>
        <begin position="25"/>
        <end position="135"/>
    </location>
</feature>
<evidence type="ECO:0000259" key="2">
    <source>
        <dbReference type="PROSITE" id="PS50041"/>
    </source>
</evidence>
<dbReference type="PROSITE" id="PS50041">
    <property type="entry name" value="C_TYPE_LECTIN_2"/>
    <property type="match status" value="2"/>
</dbReference>